<keyword evidence="1" id="KW-0723">Serine/threonine-protein kinase</keyword>
<accession>A0A4E9F3N5</accession>
<dbReference type="OrthoDB" id="10027016at2759"/>
<dbReference type="GO" id="GO:0005524">
    <property type="term" value="F:ATP binding"/>
    <property type="evidence" value="ECO:0007669"/>
    <property type="project" value="UniProtKB-UniRule"/>
</dbReference>
<evidence type="ECO:0000256" key="7">
    <source>
        <dbReference type="PROSITE-ProRule" id="PRU10141"/>
    </source>
</evidence>
<dbReference type="Pfam" id="PF12474">
    <property type="entry name" value="PKK"/>
    <property type="match status" value="2"/>
</dbReference>
<evidence type="ECO:0000256" key="8">
    <source>
        <dbReference type="SAM" id="Coils"/>
    </source>
</evidence>
<sequence length="1620" mass="182694">MKKSSCYIYFDFFLDKPANAHFAMPIVNRLKKFILGSNFNSDGQKSGFGTGNKVIPDIVRIETDVCDYWILDEVIGDGAFGNVYKARSKLKPGTVAAAKAMELEDDESQDVMVEVSILTQCKHPNIVELYDAFTMGNRITLLLEYCGGGAVDSIMMELSRHLSEQQIHYIMKEILKALNFLHGKNVIHRDLKAGNVLLTSDARVKLADFGVSALCKDGREVRSTFIGTPYWMAPEVMICETFPEKHYNKLADIWSFGITLIEMAEEKPPYAEMNPAKVIFKVIKADPPSLERPNLWSSDFRAVVTKCLTKDPENRPSASDVLMHPFFAQSGSIQCIRSLISEVNAEQITTEVVVGSDDEVLYDDDDDDTATVSSMTTVSEAQPYDSSSVSSKQKRHSVLSATEQKITPQVTTFTSKPTVNAGSTTIVELEPTTQISPVCIETNDVANANLLSSLLPGKKQRAPSLPEGGGNLEEKNMVAIVEINADDQDKSRFLERPSSAGSCKSSGHGHHHAAVIALSDLDKALNLEEELFCENREDDDLSPVPTLSPTSDFLPSECFDQAVPMLSVSKPGFSVSSKMENTADPSLIVLSRDEMNDDGIEFKLDGRKPAHQICDILSEEQLNVQLIGRPTTVQITDTGAVLTTSNASLSKKSVETNAQVKLERPNAVQEANFVHTLKLEDSQQLEVKAFKKNEIALPELVPAEEFRSSEQQDDYVKQQSNVSKMEKKKDAISYKSFDSLLKIGNKSSNSTAAQRCLSQPQVISSSKVTLEGARSRHLIQVGATSTAIGANQPVGKLPLGVSLSTDQLNTSATRTIYTHIPDSVLKNEAERLVETDNLYDRSYYCYGKSTSEKSSPLLENKQLLKHQHSMRPGFIDSLPKAEIKIQTGMTQPSIPSDKTAASFTGEKGMEKTIIEIRRPLSYPESNNKQVRARKPVTVSSSRAGSSPPWPTQLLSRHNAVVATKAVDHAQWQGQNWNLIRDQNQNRKRLFAERSQGQNKMIVKNIIGQKTDNTGDQNGAVPGHHQLTPTTSNKRNEMHLEHEYDYFGTASSSSSNSSKHFQRHNYENKSGEHDTSSFLTSKAANGGVASAGTAVLSEQVKPIPRAALAIPPPEPPVDYYENNISSSYDVKKSNSQQKVSAVKNSIGNGTKVLNSGGSMVGSRRSPHRQTVTKKTRIYVVDGVQMTSTSHQVFGVKQDYELRKQQLHELRRLQREEARQQRELNAKAEALRNEQIKRFAADKENIYKKTDIELQILARTQKRQLKECEEIHNEDMKQSLKRMQSDQERELRMFREQLKQEQRDLKMEMDTIPKSQRKDCYRVRKEHLDSDQQNREMNFIAEQQSEQAARMARVQLDHKMKILQIEKNFQQQKHAVLRSREASEWDLEEKQLAERHHLNKQELKDRFYLQRTQMLARHQRELDHMRRVNEMDEEEQVRLYASFKKRLPKDFRTESKTRIAMFKESLRISCQKDDPTTLNEKIRAFEEKEKQRVRIALEEHDTKYARKLRELKEKNATAIRELEEIHSEKRKMLLEAEENKMEMYEKEYEQVIADWKAGLPIRKQALEAEFARELDEVEAFYRKESAQLQQSSAAISPTGSLSSRQEIIVGPPTTAVIGNSVP</sequence>
<keyword evidence="8" id="KW-0175">Coiled coil</keyword>
<feature type="region of interest" description="Disordered" evidence="9">
    <location>
        <begin position="924"/>
        <end position="952"/>
    </location>
</feature>
<dbReference type="SMART" id="SM00220">
    <property type="entry name" value="S_TKc"/>
    <property type="match status" value="1"/>
</dbReference>
<feature type="region of interest" description="Disordered" evidence="9">
    <location>
        <begin position="1009"/>
        <end position="1031"/>
    </location>
</feature>
<evidence type="ECO:0000256" key="4">
    <source>
        <dbReference type="ARBA" id="ARBA00022741"/>
    </source>
</evidence>
<dbReference type="InterPro" id="IPR000719">
    <property type="entry name" value="Prot_kinase_dom"/>
</dbReference>
<evidence type="ECO:0000313" key="12">
    <source>
        <dbReference type="Proteomes" id="UP000006672"/>
    </source>
</evidence>
<dbReference type="InterPro" id="IPR008271">
    <property type="entry name" value="Ser/Thr_kinase_AS"/>
</dbReference>
<dbReference type="InterPro" id="IPR022165">
    <property type="entry name" value="PKK"/>
</dbReference>
<organism evidence="11">
    <name type="scientific">Brugia malayi</name>
    <name type="common">Filarial nematode worm</name>
    <dbReference type="NCBI Taxonomy" id="6279"/>
    <lineage>
        <taxon>Eukaryota</taxon>
        <taxon>Metazoa</taxon>
        <taxon>Ecdysozoa</taxon>
        <taxon>Nematoda</taxon>
        <taxon>Chromadorea</taxon>
        <taxon>Rhabditida</taxon>
        <taxon>Spirurina</taxon>
        <taxon>Spiruromorpha</taxon>
        <taxon>Filarioidea</taxon>
        <taxon>Onchocercidae</taxon>
        <taxon>Brugia</taxon>
    </lineage>
</organism>
<dbReference type="GO" id="GO:0004674">
    <property type="term" value="F:protein serine/threonine kinase activity"/>
    <property type="evidence" value="ECO:0007669"/>
    <property type="project" value="UniProtKB-KW"/>
</dbReference>
<feature type="region of interest" description="Disordered" evidence="9">
    <location>
        <begin position="1585"/>
        <end position="1605"/>
    </location>
</feature>
<reference evidence="12" key="1">
    <citation type="journal article" date="2007" name="Science">
        <title>Draft genome of the filarial nematode parasite Brugia malayi.</title>
        <authorList>
            <person name="Ghedin E."/>
            <person name="Wang S."/>
            <person name="Spiro D."/>
            <person name="Caler E."/>
            <person name="Zhao Q."/>
            <person name="Crabtree J."/>
            <person name="Allen J.E."/>
            <person name="Delcher A.L."/>
            <person name="Guiliano D.B."/>
            <person name="Miranda-Saavedra D."/>
            <person name="Angiuoli S.V."/>
            <person name="Creasy T."/>
            <person name="Amedeo P."/>
            <person name="Haas B."/>
            <person name="El-Sayed N.M."/>
            <person name="Wortman J.R."/>
            <person name="Feldblyum T."/>
            <person name="Tallon L."/>
            <person name="Schatz M."/>
            <person name="Shumway M."/>
            <person name="Koo H."/>
            <person name="Salzberg S.L."/>
            <person name="Schobel S."/>
            <person name="Pertea M."/>
            <person name="Pop M."/>
            <person name="White O."/>
            <person name="Barton G.J."/>
            <person name="Carlow C.K."/>
            <person name="Crawford M.J."/>
            <person name="Daub J."/>
            <person name="Dimmic M.W."/>
            <person name="Estes C.F."/>
            <person name="Foster J.M."/>
            <person name="Ganatra M."/>
            <person name="Gregory W.F."/>
            <person name="Johnson N.M."/>
            <person name="Jin J."/>
            <person name="Komuniecki R."/>
            <person name="Korf I."/>
            <person name="Kumar S."/>
            <person name="Laney S."/>
            <person name="Li B.W."/>
            <person name="Li W."/>
            <person name="Lindblom T.H."/>
            <person name="Lustigman S."/>
            <person name="Ma D."/>
            <person name="Maina C.V."/>
            <person name="Martin D.M."/>
            <person name="McCarter J.P."/>
            <person name="McReynolds L."/>
            <person name="Mitreva M."/>
            <person name="Nutman T.B."/>
            <person name="Parkinson J."/>
            <person name="Peregrin-Alvarez J.M."/>
            <person name="Poole C."/>
            <person name="Ren Q."/>
            <person name="Saunders L."/>
            <person name="Sluder A.E."/>
            <person name="Smith K."/>
            <person name="Stanke M."/>
            <person name="Unnasch T.R."/>
            <person name="Ware J."/>
            <person name="Wei A.D."/>
            <person name="Weil G."/>
            <person name="Williams D.J."/>
            <person name="Zhang Y."/>
            <person name="Williams S.A."/>
            <person name="Fraser-Liggett C."/>
            <person name="Slatko B."/>
            <person name="Blaxter M.L."/>
            <person name="Scott A.L."/>
        </authorList>
    </citation>
    <scope>NUCLEOTIDE SEQUENCE</scope>
    <source>
        <strain evidence="12">FR3</strain>
    </source>
</reference>
<keyword evidence="12" id="KW-1185">Reference proteome</keyword>
<dbReference type="Pfam" id="PF00069">
    <property type="entry name" value="Pkinase"/>
    <property type="match status" value="1"/>
</dbReference>
<dbReference type="PANTHER" id="PTHR46538:SF3">
    <property type="entry name" value="PROTEIN KINASE DOMAIN-CONTAINING PROTEIN"/>
    <property type="match status" value="1"/>
</dbReference>
<evidence type="ECO:0000256" key="2">
    <source>
        <dbReference type="ARBA" id="ARBA00022553"/>
    </source>
</evidence>
<dbReference type="PROSITE" id="PS00108">
    <property type="entry name" value="PROTEIN_KINASE_ST"/>
    <property type="match status" value="1"/>
</dbReference>
<dbReference type="RefSeq" id="XP_042932357.1">
    <property type="nucleotide sequence ID" value="XM_043076423.1"/>
</dbReference>
<feature type="compositionally biased region" description="Polar residues" evidence="9">
    <location>
        <begin position="1593"/>
        <end position="1603"/>
    </location>
</feature>
<feature type="coiled-coil region" evidence="8">
    <location>
        <begin position="1275"/>
        <end position="1302"/>
    </location>
</feature>
<dbReference type="PROSITE" id="PS50011">
    <property type="entry name" value="PROTEIN_KINASE_DOM"/>
    <property type="match status" value="1"/>
</dbReference>
<evidence type="ECO:0000256" key="6">
    <source>
        <dbReference type="ARBA" id="ARBA00022840"/>
    </source>
</evidence>
<name>A0A4E9F3N5_BRUMA</name>
<feature type="compositionally biased region" description="Basic and acidic residues" evidence="9">
    <location>
        <begin position="1063"/>
        <end position="1074"/>
    </location>
</feature>
<dbReference type="InterPro" id="IPR017441">
    <property type="entry name" value="Protein_kinase_ATP_BS"/>
</dbReference>
<dbReference type="InterPro" id="IPR011009">
    <property type="entry name" value="Kinase-like_dom_sf"/>
</dbReference>
<dbReference type="PANTHER" id="PTHR46538">
    <property type="entry name" value="PROTEIN KINASE DOMAIN-CONTAINING PROTEIN"/>
    <property type="match status" value="1"/>
</dbReference>
<dbReference type="Proteomes" id="UP000006672">
    <property type="component" value="Unassembled WGS sequence"/>
</dbReference>
<keyword evidence="3" id="KW-0808">Transferase</keyword>
<accession>A0A8L7SWM9</accession>
<feature type="binding site" evidence="7">
    <location>
        <position position="99"/>
    </location>
    <ligand>
        <name>ATP</name>
        <dbReference type="ChEBI" id="CHEBI:30616"/>
    </ligand>
</feature>
<evidence type="ECO:0000313" key="11">
    <source>
        <dbReference type="EMBL" id="VIO90563.1"/>
    </source>
</evidence>
<dbReference type="WBParaSite" id="Bm1943a.1">
    <property type="protein sequence ID" value="Bm1943a.1"/>
    <property type="gene ID" value="WBGene00222204"/>
</dbReference>
<evidence type="ECO:0000259" key="10">
    <source>
        <dbReference type="PROSITE" id="PS50011"/>
    </source>
</evidence>
<dbReference type="FunFam" id="1.10.510.10:FF:000421">
    <property type="entry name" value="Serine/threonine-protein kinase PAK 6"/>
    <property type="match status" value="1"/>
</dbReference>
<dbReference type="EMBL" id="CAAKNF010000192">
    <property type="protein sequence ID" value="VIO90563.1"/>
    <property type="molecule type" value="Genomic_DNA"/>
</dbReference>
<evidence type="ECO:0000313" key="13">
    <source>
        <dbReference type="WBParaSite" id="Bm1943a.1"/>
    </source>
</evidence>
<feature type="coiled-coil region" evidence="8">
    <location>
        <begin position="1495"/>
        <end position="1552"/>
    </location>
</feature>
<keyword evidence="5 11" id="KW-0418">Kinase</keyword>
<proteinExistence type="predicted"/>
<evidence type="ECO:0000256" key="5">
    <source>
        <dbReference type="ARBA" id="ARBA00022777"/>
    </source>
</evidence>
<keyword evidence="4 7" id="KW-0547">Nucleotide-binding</keyword>
<feature type="coiled-coil region" evidence="8">
    <location>
        <begin position="1195"/>
        <end position="1232"/>
    </location>
</feature>
<feature type="region of interest" description="Disordered" evidence="9">
    <location>
        <begin position="1048"/>
        <end position="1078"/>
    </location>
</feature>
<feature type="compositionally biased region" description="Polar residues" evidence="9">
    <location>
        <begin position="1146"/>
        <end position="1156"/>
    </location>
</feature>
<dbReference type="GeneID" id="6100187"/>
<dbReference type="SUPFAM" id="SSF56112">
    <property type="entry name" value="Protein kinase-like (PK-like)"/>
    <property type="match status" value="1"/>
</dbReference>
<evidence type="ECO:0000256" key="3">
    <source>
        <dbReference type="ARBA" id="ARBA00022679"/>
    </source>
</evidence>
<reference evidence="11" key="2">
    <citation type="submission" date="2019-04" db="EMBL/GenBank/DDBJ databases">
        <authorList>
            <person name="Howe K."/>
            <person name="Paulini M."/>
            <person name="Williams G."/>
        </authorList>
    </citation>
    <scope>NUCLEOTIDE SEQUENCE [LARGE SCALE GENOMIC DNA]</scope>
    <source>
        <strain evidence="11">FR3</strain>
    </source>
</reference>
<keyword evidence="2" id="KW-0597">Phosphoprotein</keyword>
<dbReference type="KEGG" id="bmy:BM_BM1943"/>
<evidence type="ECO:0000256" key="1">
    <source>
        <dbReference type="ARBA" id="ARBA00022527"/>
    </source>
</evidence>
<dbReference type="AlphaFoldDB" id="A0A4E9F3N5"/>
<dbReference type="PROSITE" id="PS00107">
    <property type="entry name" value="PROTEIN_KINASE_ATP"/>
    <property type="match status" value="1"/>
</dbReference>
<evidence type="ECO:0000256" key="9">
    <source>
        <dbReference type="SAM" id="MobiDB-lite"/>
    </source>
</evidence>
<feature type="domain" description="Protein kinase" evidence="10">
    <location>
        <begin position="69"/>
        <end position="327"/>
    </location>
</feature>
<keyword evidence="6 7" id="KW-0067">ATP-binding</keyword>
<dbReference type="InterPro" id="IPR051585">
    <property type="entry name" value="STE20_Ser/Thr_Kinases"/>
</dbReference>
<protein>
    <submittedName>
        <fullName evidence="13">BMA-GCK-4, isoform e</fullName>
    </submittedName>
    <submittedName>
        <fullName evidence="11">Protein kinase domain containing protein</fullName>
    </submittedName>
</protein>
<reference evidence="13" key="3">
    <citation type="submission" date="2022-04" db="UniProtKB">
        <authorList>
            <consortium name="WormBaseParasite"/>
        </authorList>
    </citation>
    <scope>IDENTIFICATION</scope>
</reference>
<feature type="region of interest" description="Disordered" evidence="9">
    <location>
        <begin position="1146"/>
        <end position="1170"/>
    </location>
</feature>
<dbReference type="CTD" id="6100187"/>
<dbReference type="Gene3D" id="1.10.510.10">
    <property type="entry name" value="Transferase(Phosphotransferase) domain 1"/>
    <property type="match status" value="1"/>
</dbReference>
<gene>
    <name evidence="11" type="primary">Bma-gck-4</name>
    <name evidence="11" type="ORF">BM_BM1943</name>
</gene>